<dbReference type="Proteomes" id="UP000008141">
    <property type="component" value="Unassembled WGS sequence"/>
</dbReference>
<dbReference type="CDD" id="cd01767">
    <property type="entry name" value="UBX"/>
    <property type="match status" value="1"/>
</dbReference>
<dbReference type="GO" id="GO:0043130">
    <property type="term" value="F:ubiquitin binding"/>
    <property type="evidence" value="ECO:0007669"/>
    <property type="project" value="TreeGrafter"/>
</dbReference>
<feature type="compositionally biased region" description="Basic and acidic residues" evidence="1">
    <location>
        <begin position="116"/>
        <end position="128"/>
    </location>
</feature>
<reference evidence="3 4" key="1">
    <citation type="journal article" date="2010" name="Plant Cell">
        <title>The Chlorella variabilis NC64A genome reveals adaptation to photosymbiosis, coevolution with viruses, and cryptic sex.</title>
        <authorList>
            <person name="Blanc G."/>
            <person name="Duncan G."/>
            <person name="Agarkova I."/>
            <person name="Borodovsky M."/>
            <person name="Gurnon J."/>
            <person name="Kuo A."/>
            <person name="Lindquist E."/>
            <person name="Lucas S."/>
            <person name="Pangilinan J."/>
            <person name="Polle J."/>
            <person name="Salamov A."/>
            <person name="Terry A."/>
            <person name="Yamada T."/>
            <person name="Dunigan D.D."/>
            <person name="Grigoriev I.V."/>
            <person name="Claverie J.M."/>
            <person name="Van Etten J.L."/>
        </authorList>
    </citation>
    <scope>NUCLEOTIDE SEQUENCE [LARGE SCALE GENOMIC DNA]</scope>
    <source>
        <strain evidence="3 4">NC64A</strain>
    </source>
</reference>
<dbReference type="PROSITE" id="PS50033">
    <property type="entry name" value="UBX"/>
    <property type="match status" value="1"/>
</dbReference>
<dbReference type="CDD" id="cd14345">
    <property type="entry name" value="UBA_UBXD7"/>
    <property type="match status" value="1"/>
</dbReference>
<feature type="region of interest" description="Disordered" evidence="1">
    <location>
        <begin position="177"/>
        <end position="258"/>
    </location>
</feature>
<dbReference type="RefSeq" id="XP_005851904.1">
    <property type="nucleotide sequence ID" value="XM_005851842.1"/>
</dbReference>
<dbReference type="AlphaFoldDB" id="E1Z398"/>
<dbReference type="FunCoup" id="E1Z398">
    <property type="interactions" value="390"/>
</dbReference>
<sequence length="417" mass="45600">MDREDALSTFVTLTGANGQVAGHLLDSFGGDLDSAINFYLESGGVGYGGPPVPASPPDYVEEPDVIEEEPGPVAARSRSRPLPAAARPRSSPIEILDDDDDDIQVLATSLGRRRSSRAEEVVEEDRMHPVGSVEDDLGVGSQGRRVRRNRRRVVGEMDRDLELLGQRFGVMAEFQPAPTMQQQQLQQQQQPGPGQDPAAFGGDGEVPELPADVNLEEQRMLMAAIQGGGYEGEIPDFAHDPRYQPRIMSPGAQAREDLRQEQDAAYYESLRADREKQEAAERAQREVEEAARLEAEAAEAEERRQREEAERLEHELRSKAASLPPEPAADDADAVNLAIRLPAGGRYSRRFRRADKLQSVFDFVDVQSGAGGGDILPGSYSLATSYPRRVLEDGAAEQSLAEAGLSAKQEALFLEMK</sequence>
<evidence type="ECO:0000256" key="1">
    <source>
        <dbReference type="SAM" id="MobiDB-lite"/>
    </source>
</evidence>
<name>E1Z398_CHLVA</name>
<dbReference type="eggNOG" id="KOG1363">
    <property type="taxonomic scope" value="Eukaryota"/>
</dbReference>
<dbReference type="InParanoid" id="E1Z398"/>
<feature type="compositionally biased region" description="Low complexity" evidence="1">
    <location>
        <begin position="177"/>
        <end position="200"/>
    </location>
</feature>
<accession>E1Z398</accession>
<dbReference type="Gene3D" id="1.10.8.10">
    <property type="entry name" value="DNA helicase RuvA subunit, C-terminal domain"/>
    <property type="match status" value="1"/>
</dbReference>
<gene>
    <name evidence="3" type="ORF">CHLNCDRAFT_133523</name>
</gene>
<dbReference type="GeneID" id="17359434"/>
<dbReference type="SUPFAM" id="SSF46934">
    <property type="entry name" value="UBA-like"/>
    <property type="match status" value="1"/>
</dbReference>
<dbReference type="Pfam" id="PF14555">
    <property type="entry name" value="UBA_4"/>
    <property type="match status" value="1"/>
</dbReference>
<feature type="domain" description="UBX" evidence="2">
    <location>
        <begin position="330"/>
        <end position="413"/>
    </location>
</feature>
<feature type="region of interest" description="Disordered" evidence="1">
    <location>
        <begin position="49"/>
        <end position="97"/>
    </location>
</feature>
<dbReference type="EMBL" id="GL433835">
    <property type="protein sequence ID" value="EFN59802.1"/>
    <property type="molecule type" value="Genomic_DNA"/>
</dbReference>
<dbReference type="KEGG" id="cvr:CHLNCDRAFT_133523"/>
<feature type="compositionally biased region" description="Basic and acidic residues" evidence="1">
    <location>
        <begin position="272"/>
        <end position="318"/>
    </location>
</feature>
<feature type="region of interest" description="Disordered" evidence="1">
    <location>
        <begin position="272"/>
        <end position="329"/>
    </location>
</feature>
<keyword evidence="4" id="KW-1185">Reference proteome</keyword>
<dbReference type="InterPro" id="IPR050730">
    <property type="entry name" value="UBX_domain-protein"/>
</dbReference>
<dbReference type="InterPro" id="IPR029071">
    <property type="entry name" value="Ubiquitin-like_domsf"/>
</dbReference>
<evidence type="ECO:0000259" key="2">
    <source>
        <dbReference type="PROSITE" id="PS50033"/>
    </source>
</evidence>
<dbReference type="PANTHER" id="PTHR23322:SF93">
    <property type="entry name" value="UBX DOMAIN-CONTAINING PROTEIN 8"/>
    <property type="match status" value="1"/>
</dbReference>
<dbReference type="Pfam" id="PF00789">
    <property type="entry name" value="UBX"/>
    <property type="match status" value="1"/>
</dbReference>
<dbReference type="OrthoDB" id="1920064at2759"/>
<dbReference type="InterPro" id="IPR009060">
    <property type="entry name" value="UBA-like_sf"/>
</dbReference>
<dbReference type="PANTHER" id="PTHR23322">
    <property type="entry name" value="FAS-ASSOCIATED PROTEIN"/>
    <property type="match status" value="1"/>
</dbReference>
<proteinExistence type="predicted"/>
<evidence type="ECO:0000313" key="3">
    <source>
        <dbReference type="EMBL" id="EFN59802.1"/>
    </source>
</evidence>
<feature type="region of interest" description="Disordered" evidence="1">
    <location>
        <begin position="111"/>
        <end position="143"/>
    </location>
</feature>
<dbReference type="STRING" id="554065.E1Z398"/>
<evidence type="ECO:0000313" key="4">
    <source>
        <dbReference type="Proteomes" id="UP000008141"/>
    </source>
</evidence>
<organism evidence="4">
    <name type="scientific">Chlorella variabilis</name>
    <name type="common">Green alga</name>
    <dbReference type="NCBI Taxonomy" id="554065"/>
    <lineage>
        <taxon>Eukaryota</taxon>
        <taxon>Viridiplantae</taxon>
        <taxon>Chlorophyta</taxon>
        <taxon>core chlorophytes</taxon>
        <taxon>Trebouxiophyceae</taxon>
        <taxon>Chlorellales</taxon>
        <taxon>Chlorellaceae</taxon>
        <taxon>Chlorella clade</taxon>
        <taxon>Chlorella</taxon>
    </lineage>
</organism>
<feature type="compositionally biased region" description="Acidic residues" evidence="1">
    <location>
        <begin position="59"/>
        <end position="70"/>
    </location>
</feature>
<dbReference type="SUPFAM" id="SSF54236">
    <property type="entry name" value="Ubiquitin-like"/>
    <property type="match status" value="1"/>
</dbReference>
<feature type="compositionally biased region" description="Low complexity" evidence="1">
    <location>
        <begin position="74"/>
        <end position="92"/>
    </location>
</feature>
<dbReference type="Gene3D" id="3.10.20.90">
    <property type="entry name" value="Phosphatidylinositol 3-kinase Catalytic Subunit, Chain A, domain 1"/>
    <property type="match status" value="1"/>
</dbReference>
<dbReference type="SMART" id="SM00166">
    <property type="entry name" value="UBX"/>
    <property type="match status" value="1"/>
</dbReference>
<protein>
    <recommendedName>
        <fullName evidence="2">UBX domain-containing protein</fullName>
    </recommendedName>
</protein>
<dbReference type="InterPro" id="IPR001012">
    <property type="entry name" value="UBX_dom"/>
</dbReference>